<feature type="transmembrane region" description="Helical" evidence="2">
    <location>
        <begin position="667"/>
        <end position="688"/>
    </location>
</feature>
<evidence type="ECO:0000259" key="4">
    <source>
        <dbReference type="PROSITE" id="PS50835"/>
    </source>
</evidence>
<keyword evidence="2" id="KW-0812">Transmembrane</keyword>
<dbReference type="PANTHER" id="PTHR21063">
    <property type="entry name" value="LFA-3"/>
    <property type="match status" value="1"/>
</dbReference>
<dbReference type="InterPro" id="IPR013106">
    <property type="entry name" value="Ig_V-set"/>
</dbReference>
<keyword evidence="6" id="KW-1185">Reference proteome</keyword>
<proteinExistence type="predicted"/>
<accession>A0A9J8C5H0</accession>
<dbReference type="InterPro" id="IPR003599">
    <property type="entry name" value="Ig_sub"/>
</dbReference>
<keyword evidence="3" id="KW-0732">Signal</keyword>
<dbReference type="InterPro" id="IPR036179">
    <property type="entry name" value="Ig-like_dom_sf"/>
</dbReference>
<dbReference type="Pfam" id="PF07686">
    <property type="entry name" value="V-set"/>
    <property type="match status" value="2"/>
</dbReference>
<evidence type="ECO:0000256" key="2">
    <source>
        <dbReference type="SAM" id="Phobius"/>
    </source>
</evidence>
<dbReference type="Proteomes" id="UP001108240">
    <property type="component" value="Unplaced"/>
</dbReference>
<feature type="domain" description="Ig-like" evidence="4">
    <location>
        <begin position="230"/>
        <end position="338"/>
    </location>
</feature>
<reference evidence="5" key="2">
    <citation type="submission" date="2025-09" db="UniProtKB">
        <authorList>
            <consortium name="Ensembl"/>
        </authorList>
    </citation>
    <scope>IDENTIFICATION</scope>
</reference>
<feature type="region of interest" description="Disordered" evidence="1">
    <location>
        <begin position="701"/>
        <end position="725"/>
    </location>
</feature>
<name>A0A9J8C5H0_CYPCA</name>
<dbReference type="PANTHER" id="PTHR21063:SF4">
    <property type="entry name" value="CD48 ANTIGEN-RELATED"/>
    <property type="match status" value="1"/>
</dbReference>
<dbReference type="AlphaFoldDB" id="A0A9J8C5H0"/>
<protein>
    <recommendedName>
        <fullName evidence="4">Ig-like domain-containing protein</fullName>
    </recommendedName>
</protein>
<dbReference type="PROSITE" id="PS50835">
    <property type="entry name" value="IG_LIKE"/>
    <property type="match status" value="1"/>
</dbReference>
<dbReference type="Ensembl" id="ENSCCRT00000197084.1">
    <property type="protein sequence ID" value="ENSCCRP00000165249.1"/>
    <property type="gene ID" value="ENSCCRG00000073018.1"/>
</dbReference>
<reference evidence="5" key="1">
    <citation type="submission" date="2025-08" db="UniProtKB">
        <authorList>
            <consortium name="Ensembl"/>
        </authorList>
    </citation>
    <scope>IDENTIFICATION</scope>
</reference>
<dbReference type="SUPFAM" id="SSF48726">
    <property type="entry name" value="Immunoglobulin"/>
    <property type="match status" value="6"/>
</dbReference>
<keyword evidence="2" id="KW-0472">Membrane</keyword>
<dbReference type="InterPro" id="IPR007110">
    <property type="entry name" value="Ig-like_dom"/>
</dbReference>
<evidence type="ECO:0000313" key="5">
    <source>
        <dbReference type="Ensembl" id="ENSCCRP00000165249.1"/>
    </source>
</evidence>
<sequence>MNYFWMTVILHVTGVYTDLCFVTEGDSVILEYYIGKEVRYIWMDHDGEEYFIRNCIHHNWCIFDHKGPGDRLKLYQNGSLAITNTTVTDSGDYSISASFKNGGYFGFSTVVVRGFFSFDTDGVSVMEGDSVTLHTGVLLNQEEKIRWYFNQTEIAEILGYHYSRICTDVQCDKDAVRFRDRLKLDHHWTGSLTITNTRTTDSGLYDLLINSAHRRSSNTKIFIVDVHGVPAAERHKMKRKSVKEGESVTLDTHVTKNPNNSIKWYFNGTPIAVISGDLSYICTDVQCNEGTERFRDRLKLDHQTGSLTIRDIRTTDSGLYKLQIRSSRFTIMRSFSVSASSVVPVSARTRDSLTLRNDVKTNQQEEIRWYFNDTLIAEITGDLSKICTNVRCKEKFKDRLKLDKLGSLVIMYIRTEDAGEYKLQISGSIVEIFSISVASYSVDSGKVSVMEGDLVTLHTDVETNQQDRIRWRFNGIIIAVITGDLSSICTDVQCNNGTERFRDRLKLDHQTGSLTIRDIRTTDSGDYTLEINSSSIQRTIYISVTVTGVSAAERDKMKRKSVKEGESVTLNTYVINKPDIMWHFNDTRIAVITRAQSKICTDVQCKDAEERFRNRLKMDHQTGSLTITNTRTTDSGLYKLQIITNSSIRVTSVKSFSVTVTTDRTGIYSAVSAVLLFLVASAGLIYSCKCNSRRKYIRTQQSHQANGVEDSSSNLTEHVEANTPQ</sequence>
<feature type="signal peptide" evidence="3">
    <location>
        <begin position="1"/>
        <end position="17"/>
    </location>
</feature>
<dbReference type="SMART" id="SM00408">
    <property type="entry name" value="IGc2"/>
    <property type="match status" value="2"/>
</dbReference>
<evidence type="ECO:0000256" key="3">
    <source>
        <dbReference type="SAM" id="SignalP"/>
    </source>
</evidence>
<dbReference type="Gene3D" id="2.60.40.10">
    <property type="entry name" value="Immunoglobulins"/>
    <property type="match status" value="6"/>
</dbReference>
<dbReference type="InterPro" id="IPR003598">
    <property type="entry name" value="Ig_sub2"/>
</dbReference>
<dbReference type="GeneTree" id="ENSGT00940000161223"/>
<keyword evidence="2" id="KW-1133">Transmembrane helix</keyword>
<dbReference type="Pfam" id="PF13927">
    <property type="entry name" value="Ig_3"/>
    <property type="match status" value="1"/>
</dbReference>
<evidence type="ECO:0000256" key="1">
    <source>
        <dbReference type="SAM" id="MobiDB-lite"/>
    </source>
</evidence>
<organism evidence="5 6">
    <name type="scientific">Cyprinus carpio carpio</name>
    <dbReference type="NCBI Taxonomy" id="630221"/>
    <lineage>
        <taxon>Eukaryota</taxon>
        <taxon>Metazoa</taxon>
        <taxon>Chordata</taxon>
        <taxon>Craniata</taxon>
        <taxon>Vertebrata</taxon>
        <taxon>Euteleostomi</taxon>
        <taxon>Actinopterygii</taxon>
        <taxon>Neopterygii</taxon>
        <taxon>Teleostei</taxon>
        <taxon>Ostariophysi</taxon>
        <taxon>Cypriniformes</taxon>
        <taxon>Cyprinidae</taxon>
        <taxon>Cyprininae</taxon>
        <taxon>Cyprinus</taxon>
    </lineage>
</organism>
<feature type="chain" id="PRO_5039901246" description="Ig-like domain-containing protein" evidence="3">
    <location>
        <begin position="18"/>
        <end position="725"/>
    </location>
</feature>
<dbReference type="SMART" id="SM00409">
    <property type="entry name" value="IG"/>
    <property type="match status" value="6"/>
</dbReference>
<evidence type="ECO:0000313" key="6">
    <source>
        <dbReference type="Proteomes" id="UP001108240"/>
    </source>
</evidence>
<dbReference type="InterPro" id="IPR013783">
    <property type="entry name" value="Ig-like_fold"/>
</dbReference>